<dbReference type="NCBIfam" id="TIGR00401">
    <property type="entry name" value="msrA"/>
    <property type="match status" value="1"/>
</dbReference>
<keyword evidence="1 4" id="KW-0560">Oxidoreductase</keyword>
<dbReference type="HAMAP" id="MF_01401">
    <property type="entry name" value="MsrA"/>
    <property type="match status" value="1"/>
</dbReference>
<comment type="catalytic activity">
    <reaction evidence="3 4">
        <text>[thioredoxin]-disulfide + L-methionine + H2O = L-methionine (S)-S-oxide + [thioredoxin]-dithiol</text>
        <dbReference type="Rhea" id="RHEA:19993"/>
        <dbReference type="Rhea" id="RHEA-COMP:10698"/>
        <dbReference type="Rhea" id="RHEA-COMP:10700"/>
        <dbReference type="ChEBI" id="CHEBI:15377"/>
        <dbReference type="ChEBI" id="CHEBI:29950"/>
        <dbReference type="ChEBI" id="CHEBI:50058"/>
        <dbReference type="ChEBI" id="CHEBI:57844"/>
        <dbReference type="ChEBI" id="CHEBI:58772"/>
        <dbReference type="EC" id="1.8.4.11"/>
    </reaction>
</comment>
<sequence>MVKLLTAVLLALGLSSVSFAQGKAVTQPVTSTKNMELATFGAGCFWCTEAVFQDLEGVEKVESGYAGGRISNPTYKEVCSGLTGHAEVVNITYNPSKVSFEELLEVFWKTHDPTTLNRQGNDVGTQYRSVIYYHNDEQKRLAEEYKKKLNDAHAFPNPVVTEITAAPTFYKAENYHQDYYNLNGTQPYCQFVVKPKVDKVRAVFGDKLKKSATAAK</sequence>
<dbReference type="InterPro" id="IPR002569">
    <property type="entry name" value="Met_Sox_Rdtase_MsrA_dom"/>
</dbReference>
<dbReference type="SUPFAM" id="SSF55068">
    <property type="entry name" value="Peptide methionine sulfoxide reductase"/>
    <property type="match status" value="1"/>
</dbReference>
<name>A0ABQ1U2M4_9BACT</name>
<feature type="active site" evidence="4">
    <location>
        <position position="44"/>
    </location>
</feature>
<keyword evidence="8" id="KW-1185">Reference proteome</keyword>
<evidence type="ECO:0000259" key="6">
    <source>
        <dbReference type="Pfam" id="PF01625"/>
    </source>
</evidence>
<feature type="signal peptide" evidence="5">
    <location>
        <begin position="1"/>
        <end position="20"/>
    </location>
</feature>
<dbReference type="Proteomes" id="UP000632273">
    <property type="component" value="Unassembled WGS sequence"/>
</dbReference>
<comment type="function">
    <text evidence="4">Has an important function as a repair enzyme for proteins that have been inactivated by oxidation. Catalyzes the reversible oxidation-reduction of methionine sulfoxide in proteins to methionine.</text>
</comment>
<organism evidence="7 8">
    <name type="scientific">Hymenobacter cavernae</name>
    <dbReference type="NCBI Taxonomy" id="2044852"/>
    <lineage>
        <taxon>Bacteria</taxon>
        <taxon>Pseudomonadati</taxon>
        <taxon>Bacteroidota</taxon>
        <taxon>Cytophagia</taxon>
        <taxon>Cytophagales</taxon>
        <taxon>Hymenobacteraceae</taxon>
        <taxon>Hymenobacter</taxon>
    </lineage>
</organism>
<dbReference type="EC" id="1.8.4.11" evidence="4"/>
<gene>
    <name evidence="7" type="primary">mrsA</name>
    <name evidence="4" type="synonym">msrA</name>
    <name evidence="7" type="ORF">GCM10011383_20670</name>
</gene>
<keyword evidence="5" id="KW-0732">Signal</keyword>
<evidence type="ECO:0000313" key="8">
    <source>
        <dbReference type="Proteomes" id="UP000632273"/>
    </source>
</evidence>
<dbReference type="InterPro" id="IPR036509">
    <property type="entry name" value="Met_Sox_Rdtase_MsrA_sf"/>
</dbReference>
<proteinExistence type="inferred from homology"/>
<accession>A0ABQ1U2M4</accession>
<dbReference type="Gene3D" id="3.30.1060.10">
    <property type="entry name" value="Peptide methionine sulphoxide reductase MsrA"/>
    <property type="match status" value="1"/>
</dbReference>
<feature type="chain" id="PRO_5045944794" description="Peptide methionine sulfoxide reductase MsrA" evidence="5">
    <location>
        <begin position="21"/>
        <end position="216"/>
    </location>
</feature>
<comment type="similarity">
    <text evidence="4">Belongs to the MsrA Met sulfoxide reductase family.</text>
</comment>
<evidence type="ECO:0000256" key="3">
    <source>
        <dbReference type="ARBA" id="ARBA00048782"/>
    </source>
</evidence>
<comment type="caution">
    <text evidence="7">The sequence shown here is derived from an EMBL/GenBank/DDBJ whole genome shotgun (WGS) entry which is preliminary data.</text>
</comment>
<reference evidence="8" key="1">
    <citation type="journal article" date="2019" name="Int. J. Syst. Evol. Microbiol.">
        <title>The Global Catalogue of Microorganisms (GCM) 10K type strain sequencing project: providing services to taxonomists for standard genome sequencing and annotation.</title>
        <authorList>
            <consortium name="The Broad Institute Genomics Platform"/>
            <consortium name="The Broad Institute Genome Sequencing Center for Infectious Disease"/>
            <person name="Wu L."/>
            <person name="Ma J."/>
        </authorList>
    </citation>
    <scope>NUCLEOTIDE SEQUENCE [LARGE SCALE GENOMIC DNA]</scope>
    <source>
        <strain evidence="8">CGMCC 1.15197</strain>
    </source>
</reference>
<dbReference type="PANTHER" id="PTHR43774">
    <property type="entry name" value="PEPTIDE METHIONINE SULFOXIDE REDUCTASE"/>
    <property type="match status" value="1"/>
</dbReference>
<dbReference type="PANTHER" id="PTHR43774:SF1">
    <property type="entry name" value="PEPTIDE METHIONINE SULFOXIDE REDUCTASE MSRA 2"/>
    <property type="match status" value="1"/>
</dbReference>
<evidence type="ECO:0000256" key="2">
    <source>
        <dbReference type="ARBA" id="ARBA00047806"/>
    </source>
</evidence>
<protein>
    <recommendedName>
        <fullName evidence="4">Peptide methionine sulfoxide reductase MsrA</fullName>
        <shortName evidence="4">Protein-methionine-S-oxide reductase</shortName>
        <ecNumber evidence="4">1.8.4.11</ecNumber>
    </recommendedName>
    <alternativeName>
        <fullName evidence="4">Peptide-methionine (S)-S-oxide reductase</fullName>
        <shortName evidence="4">Peptide Met(O) reductase</shortName>
    </alternativeName>
</protein>
<evidence type="ECO:0000313" key="7">
    <source>
        <dbReference type="EMBL" id="GGF09346.1"/>
    </source>
</evidence>
<dbReference type="Pfam" id="PF01625">
    <property type="entry name" value="PMSR"/>
    <property type="match status" value="1"/>
</dbReference>
<dbReference type="EMBL" id="BMHT01000003">
    <property type="protein sequence ID" value="GGF09346.1"/>
    <property type="molecule type" value="Genomic_DNA"/>
</dbReference>
<evidence type="ECO:0000256" key="1">
    <source>
        <dbReference type="ARBA" id="ARBA00023002"/>
    </source>
</evidence>
<feature type="domain" description="Peptide methionine sulphoxide reductase MsrA" evidence="6">
    <location>
        <begin position="38"/>
        <end position="190"/>
    </location>
</feature>
<evidence type="ECO:0000256" key="5">
    <source>
        <dbReference type="SAM" id="SignalP"/>
    </source>
</evidence>
<evidence type="ECO:0000256" key="4">
    <source>
        <dbReference type="HAMAP-Rule" id="MF_01401"/>
    </source>
</evidence>
<comment type="catalytic activity">
    <reaction evidence="2 4">
        <text>L-methionyl-[protein] + [thioredoxin]-disulfide + H2O = L-methionyl-(S)-S-oxide-[protein] + [thioredoxin]-dithiol</text>
        <dbReference type="Rhea" id="RHEA:14217"/>
        <dbReference type="Rhea" id="RHEA-COMP:10698"/>
        <dbReference type="Rhea" id="RHEA-COMP:10700"/>
        <dbReference type="Rhea" id="RHEA-COMP:12313"/>
        <dbReference type="Rhea" id="RHEA-COMP:12315"/>
        <dbReference type="ChEBI" id="CHEBI:15377"/>
        <dbReference type="ChEBI" id="CHEBI:16044"/>
        <dbReference type="ChEBI" id="CHEBI:29950"/>
        <dbReference type="ChEBI" id="CHEBI:44120"/>
        <dbReference type="ChEBI" id="CHEBI:50058"/>
        <dbReference type="EC" id="1.8.4.11"/>
    </reaction>
</comment>